<reference evidence="2" key="1">
    <citation type="journal article" date="2023" name="G3 (Bethesda)">
        <title>Genome assembly and association tests identify interacting loci associated with vigor, precocity, and sex in interspecific pistachio rootstocks.</title>
        <authorList>
            <person name="Palmer W."/>
            <person name="Jacygrad E."/>
            <person name="Sagayaradj S."/>
            <person name="Cavanaugh K."/>
            <person name="Han R."/>
            <person name="Bertier L."/>
            <person name="Beede B."/>
            <person name="Kafkas S."/>
            <person name="Golino D."/>
            <person name="Preece J."/>
            <person name="Michelmore R."/>
        </authorList>
    </citation>
    <scope>NUCLEOTIDE SEQUENCE [LARGE SCALE GENOMIC DNA]</scope>
</reference>
<evidence type="ECO:0000313" key="2">
    <source>
        <dbReference type="Proteomes" id="UP001163603"/>
    </source>
</evidence>
<dbReference type="Proteomes" id="UP001163603">
    <property type="component" value="Chromosome 6"/>
</dbReference>
<name>A0ACC0YLB7_9ROSI</name>
<protein>
    <submittedName>
        <fullName evidence="1">Uncharacterized protein</fullName>
    </submittedName>
</protein>
<comment type="caution">
    <text evidence="1">The sequence shown here is derived from an EMBL/GenBank/DDBJ whole genome shotgun (WGS) entry which is preliminary data.</text>
</comment>
<dbReference type="EMBL" id="CM047741">
    <property type="protein sequence ID" value="KAJ0038810.1"/>
    <property type="molecule type" value="Genomic_DNA"/>
</dbReference>
<evidence type="ECO:0000313" key="1">
    <source>
        <dbReference type="EMBL" id="KAJ0038810.1"/>
    </source>
</evidence>
<accession>A0ACC0YLB7</accession>
<organism evidence="1 2">
    <name type="scientific">Pistacia integerrima</name>
    <dbReference type="NCBI Taxonomy" id="434235"/>
    <lineage>
        <taxon>Eukaryota</taxon>
        <taxon>Viridiplantae</taxon>
        <taxon>Streptophyta</taxon>
        <taxon>Embryophyta</taxon>
        <taxon>Tracheophyta</taxon>
        <taxon>Spermatophyta</taxon>
        <taxon>Magnoliopsida</taxon>
        <taxon>eudicotyledons</taxon>
        <taxon>Gunneridae</taxon>
        <taxon>Pentapetalae</taxon>
        <taxon>rosids</taxon>
        <taxon>malvids</taxon>
        <taxon>Sapindales</taxon>
        <taxon>Anacardiaceae</taxon>
        <taxon>Pistacia</taxon>
    </lineage>
</organism>
<keyword evidence="2" id="KW-1185">Reference proteome</keyword>
<proteinExistence type="predicted"/>
<gene>
    <name evidence="1" type="ORF">Pint_23081</name>
</gene>
<sequence>MKHTRKQQKPERAPGSLEIVCGNCESDKGEVVGKKRVRKPKKKEEVLETENGEREIGVEQKEIEETNGNGVSEKGNEGGVRGNGVSQKEESVQNEGGMSEVGEGNGDKAKESEVDAGKKGVGRNTNKGNLIWKGGEKNKEKETLAHVLKDSKKRKSNGNGGESMMCHQCQRNDKGRVVNCQKCTTKRFCIPCITNCVLRFCVDDDETMLLLIGNAAWEDPWDGKFGDDLKKLKKDPAFEKEQHSKHLLQALLPYVRTFSEEQMKELAMEAQILGVSLSEIQPRKADCRDTERVYCDNCRTSIVDFHRSCPNCKYDLCLVCCREMRDGHLQGGGEEVVVEYRKPKYLEYLHGMMKQSESPEKDRSSTAESNSKDQNRSIPDWKANGNGGIPCPPKELGGCGDGLLELRSIFTKNWVAELVIKAEEVVKAHNLEDMPKSPEQMCNCYNSAGEIDTGNSQLRKAASREDSSDNYLYNPVAKDIQHGDLKHFQWHWAKGEPVVVSNVLDCALGLSWEPMVMWRAFRQITNIKHGQHLDVKAIDCLDWCEGEFSIHQFFKGYTDGRYDWKSWPQILKLKDWPPSNLFEERLPRHNIEFLACLPFKEYTHPRGGILNLSTKLPDKSLKPDMGPKTYIAYGFAQELGRGDSVTKLHCEMSDSVFVLTHTFEVKLKPTDLDTIQKLKQRHKAQDQMEIFGVTQSVDENFSGTSCGAPANDNQSGDKCDDSRGSKLEDAVEAISNQVSNGESFEPSDVPQSELESADGGAVWDIFRRQDVPKLHEYLNKHCREFRHIHCCQIPQVIHPIHDQIFYLTLEHKAKLKQEYGIEPWTFLQKLGEAVLIPAGCPHQVRNLKSCIKVALDFVSPENVGECARLTEEFRVLPPNHWAKEDKLEVFFLLILG</sequence>